<name>A0A069AL66_CLODI</name>
<dbReference type="GO" id="GO:0016020">
    <property type="term" value="C:membrane"/>
    <property type="evidence" value="ECO:0007669"/>
    <property type="project" value="InterPro"/>
</dbReference>
<dbReference type="InterPro" id="IPR003593">
    <property type="entry name" value="AAA+_ATPase"/>
</dbReference>
<dbReference type="SUPFAM" id="SSF52540">
    <property type="entry name" value="P-loop containing nucleoside triphosphate hydrolases"/>
    <property type="match status" value="1"/>
</dbReference>
<dbReference type="EMBL" id="LK932465">
    <property type="protein sequence ID" value="CDS83287.1"/>
    <property type="molecule type" value="Genomic_DNA"/>
</dbReference>
<organism evidence="9">
    <name type="scientific">Clostridioides difficile</name>
    <name type="common">Peptoclostridium difficile</name>
    <dbReference type="NCBI Taxonomy" id="1496"/>
    <lineage>
        <taxon>Bacteria</taxon>
        <taxon>Bacillati</taxon>
        <taxon>Bacillota</taxon>
        <taxon>Clostridia</taxon>
        <taxon>Peptostreptococcales</taxon>
        <taxon>Peptostreptococcaceae</taxon>
        <taxon>Clostridioides</taxon>
    </lineage>
</organism>
<dbReference type="InterPro" id="IPR036634">
    <property type="entry name" value="PRD_sf"/>
</dbReference>
<dbReference type="GO" id="GO:0005524">
    <property type="term" value="F:ATP binding"/>
    <property type="evidence" value="ECO:0007669"/>
    <property type="project" value="UniProtKB-KW"/>
</dbReference>
<dbReference type="Gene3D" id="1.10.1790.10">
    <property type="entry name" value="PRD domain"/>
    <property type="match status" value="2"/>
</dbReference>
<feature type="domain" description="PTS EIIA type-4" evidence="5">
    <location>
        <begin position="593"/>
        <end position="717"/>
    </location>
</feature>
<dbReference type="PROSITE" id="PS51096">
    <property type="entry name" value="PTS_EIIA_TYPE_4"/>
    <property type="match status" value="1"/>
</dbReference>
<gene>
    <name evidence="11" type="primary">luxO_3</name>
    <name evidence="9" type="ORF">BN1095_210196</name>
    <name evidence="7" type="ORF">BN1096_160188</name>
    <name evidence="8" type="ORF">BN1097_140190</name>
    <name evidence="10" type="ORF">KRM00_000281</name>
    <name evidence="11" type="ORF">SAMEA3375112_03472</name>
</gene>
<dbReference type="Pfam" id="PF00158">
    <property type="entry name" value="Sigma54_activat"/>
    <property type="match status" value="1"/>
</dbReference>
<dbReference type="Gene3D" id="3.40.50.510">
    <property type="entry name" value="Phosphotransferase system, mannose-type IIA component"/>
    <property type="match status" value="1"/>
</dbReference>
<evidence type="ECO:0000313" key="12">
    <source>
        <dbReference type="Proteomes" id="UP000189137"/>
    </source>
</evidence>
<reference evidence="10" key="3">
    <citation type="journal article" date="2018" name="Genome Biol.">
        <title>SKESA: strategic k-mer extension for scrupulous assemblies.</title>
        <authorList>
            <person name="Souvorov A."/>
            <person name="Agarwala R."/>
            <person name="Lipman D.J."/>
        </authorList>
    </citation>
    <scope>NUCLEOTIDE SEQUENCE</scope>
    <source>
        <strain evidence="10">HN1000</strain>
    </source>
</reference>
<dbReference type="PATRIC" id="fig|1496.897.peg.792"/>
<dbReference type="KEGG" id="pdf:CD630DERM_02830"/>
<accession>A0A069AL66</accession>
<proteinExistence type="predicted"/>
<dbReference type="Proteomes" id="UP000189137">
    <property type="component" value="Unassembled WGS sequence"/>
</dbReference>
<dbReference type="SUPFAM" id="SSF63520">
    <property type="entry name" value="PTS-regulatory domain, PRD"/>
    <property type="match status" value="2"/>
</dbReference>
<reference evidence="9" key="1">
    <citation type="submission" date="2014-07" db="EMBL/GenBank/DDBJ databases">
        <authorList>
            <person name="Monot Marc"/>
        </authorList>
    </citation>
    <scope>NUCLEOTIDE SEQUENCE</scope>
    <source>
        <strain evidence="9">7032989</strain>
        <strain evidence="8">7032994</strain>
    </source>
</reference>
<evidence type="ECO:0000259" key="4">
    <source>
        <dbReference type="PROSITE" id="PS50045"/>
    </source>
</evidence>
<reference evidence="10" key="4">
    <citation type="submission" date="2021-06" db="EMBL/GenBank/DDBJ databases">
        <authorList>
            <consortium name="NCBI Pathogen Detection Project"/>
        </authorList>
    </citation>
    <scope>NUCLEOTIDE SEQUENCE</scope>
    <source>
        <strain evidence="10">HN1000</strain>
    </source>
</reference>
<feature type="domain" description="Sigma-54 factor interaction" evidence="4">
    <location>
        <begin position="125"/>
        <end position="359"/>
    </location>
</feature>
<reference evidence="11 12" key="2">
    <citation type="submission" date="2017-02" db="EMBL/GenBank/DDBJ databases">
        <authorList>
            <consortium name="Pathogen Informatics"/>
        </authorList>
    </citation>
    <scope>NUCLEOTIDE SEQUENCE [LARGE SCALE GENOMIC DNA]</scope>
    <source>
        <strain evidence="11 12">VRECD0157</strain>
    </source>
</reference>
<dbReference type="InterPro" id="IPR036662">
    <property type="entry name" value="PTS_EIIA_man-typ_sf"/>
</dbReference>
<keyword evidence="2" id="KW-0547">Nucleotide-binding</keyword>
<evidence type="ECO:0000313" key="11">
    <source>
        <dbReference type="EMBL" id="SJT04051.1"/>
    </source>
</evidence>
<dbReference type="SUPFAM" id="SSF53062">
    <property type="entry name" value="PTS system fructose IIA component-like"/>
    <property type="match status" value="1"/>
</dbReference>
<dbReference type="AlphaFoldDB" id="A0A069AL66"/>
<dbReference type="EMBL" id="DAEPXK010000002">
    <property type="protein sequence ID" value="HBH1540828.1"/>
    <property type="molecule type" value="Genomic_DNA"/>
</dbReference>
<dbReference type="GO" id="GO:0009401">
    <property type="term" value="P:phosphoenolpyruvate-dependent sugar phosphotransferase system"/>
    <property type="evidence" value="ECO:0007669"/>
    <property type="project" value="InterPro"/>
</dbReference>
<evidence type="ECO:0000259" key="6">
    <source>
        <dbReference type="PROSITE" id="PS51372"/>
    </source>
</evidence>
<dbReference type="Gene3D" id="3.40.50.300">
    <property type="entry name" value="P-loop containing nucleotide triphosphate hydrolases"/>
    <property type="match status" value="1"/>
</dbReference>
<evidence type="ECO:0000256" key="2">
    <source>
        <dbReference type="ARBA" id="ARBA00022741"/>
    </source>
</evidence>
<sequence length="855" mass="98327">MTQKKLSRKEKVLICLKRLTEEHLNFNNGIRFGFDAEYIATEVGINRSNASKELNQLIKESIIIKIKGKPVQYLYKESIESILGKKLNKGIFDNINSINEYSENDSIKDEYILESIKKENNIFNLVGCDGSLRSQIEQAKAAVIYPPKGLSTLIIGPTGVGKSIFAEYMYKYSLTIKEDSDNAPFIIFNCADYSDNQQLLLAQLFGYVKGAFTGADKDKYGIVHEANNGVLFLDEVHRLSAEGQEMLFLLMDKGIYRRLGEANKVHECRVMIIAATTEDPETAMLETFLRRIPVTIKIPSLEERGFQERMKLICYFFKEESVRIGVKLKVSKEVIKAFILYKCKGNIGQLKSDIQLICARAFLDYMTYKRECVYVRLSLLPNNIRESLYGNNRKEEFVQNFSFIGKDDIIFLPEEKDFESENLLIENKKYDLDFYGMIKETWNKLQQEGIKESQIRSVIDGDIQKYSYNLMNTFIYNSSNQTAYNNIVNDSIATTVKYILQKHDKWSKREGLDKLIKAIALHIQNLIERIKIGNIVKHPNKDEIMKERAYEYNIAKEILSNMSLMYGVEFPEDEAIFLATFLYLSYVGLNEESIAILVIMHGESTASSMVNVANTLLDCNHAVAINMGLEDRVQDILVQAVEIANKIDKGKGILILTDMGSILTFAKVIRDATGKEVKAIDMVSTPIVIEATRKALTPEMTLEKLYFNIIESIKKHYGDMEVTYAEKDNGGRYFDRLLIDNISKTLTFLNGEKAYFILKEVINRISEHYSLVIQDELLVKFIFHCSCMIERVIIKESLVYKSYEERISRNKELYLVIKESFKLVEETFDIIISDMEYANILDIFESQYDTDKFKS</sequence>
<dbReference type="CDD" id="cd00009">
    <property type="entry name" value="AAA"/>
    <property type="match status" value="1"/>
</dbReference>
<dbReference type="EMBL" id="FUPS01000015">
    <property type="protein sequence ID" value="SJT04051.1"/>
    <property type="molecule type" value="Genomic_DNA"/>
</dbReference>
<dbReference type="RefSeq" id="WP_003435945.1">
    <property type="nucleotide sequence ID" value="NZ_AP031492.1"/>
</dbReference>
<dbReference type="GO" id="GO:0006355">
    <property type="term" value="P:regulation of DNA-templated transcription"/>
    <property type="evidence" value="ECO:0007669"/>
    <property type="project" value="InterPro"/>
</dbReference>
<dbReference type="EMBL" id="LK932347">
    <property type="protein sequence ID" value="CDS83393.1"/>
    <property type="molecule type" value="Genomic_DNA"/>
</dbReference>
<keyword evidence="3" id="KW-0067">ATP-binding</keyword>
<dbReference type="Pfam" id="PF03610">
    <property type="entry name" value="EIIA-man"/>
    <property type="match status" value="1"/>
</dbReference>
<dbReference type="InterPro" id="IPR027417">
    <property type="entry name" value="P-loop_NTPase"/>
</dbReference>
<feature type="domain" description="PRD" evidence="6">
    <location>
        <begin position="487"/>
        <end position="592"/>
    </location>
</feature>
<dbReference type="EMBL" id="LK932861">
    <property type="protein sequence ID" value="CDS99419.1"/>
    <property type="molecule type" value="Genomic_DNA"/>
</dbReference>
<dbReference type="PROSITE" id="PS51372">
    <property type="entry name" value="PRD_2"/>
    <property type="match status" value="2"/>
</dbReference>
<evidence type="ECO:0000313" key="7">
    <source>
        <dbReference type="EMBL" id="CDS83287.1"/>
    </source>
</evidence>
<evidence type="ECO:0000313" key="8">
    <source>
        <dbReference type="EMBL" id="CDS83393.1"/>
    </source>
</evidence>
<dbReference type="GeneID" id="66352838"/>
<feature type="domain" description="PRD" evidence="6">
    <location>
        <begin position="749"/>
        <end position="854"/>
    </location>
</feature>
<evidence type="ECO:0000256" key="1">
    <source>
        <dbReference type="ARBA" id="ARBA00022679"/>
    </source>
</evidence>
<dbReference type="Pfam" id="PF00874">
    <property type="entry name" value="PRD"/>
    <property type="match status" value="2"/>
</dbReference>
<dbReference type="InterPro" id="IPR011608">
    <property type="entry name" value="PRD"/>
</dbReference>
<dbReference type="Proteomes" id="UP000878956">
    <property type="component" value="Unassembled WGS sequence"/>
</dbReference>
<keyword evidence="1" id="KW-0808">Transferase</keyword>
<dbReference type="PANTHER" id="PTHR32071:SF38">
    <property type="entry name" value="PSP OPERON TRANSCRIPTIONAL ACTIVATOR"/>
    <property type="match status" value="1"/>
</dbReference>
<evidence type="ECO:0000256" key="3">
    <source>
        <dbReference type="ARBA" id="ARBA00022840"/>
    </source>
</evidence>
<evidence type="ECO:0000313" key="9">
    <source>
        <dbReference type="EMBL" id="CDS99419.1"/>
    </source>
</evidence>
<dbReference type="InterPro" id="IPR002078">
    <property type="entry name" value="Sigma_54_int"/>
</dbReference>
<dbReference type="GO" id="GO:0016740">
    <property type="term" value="F:transferase activity"/>
    <property type="evidence" value="ECO:0007669"/>
    <property type="project" value="UniProtKB-KW"/>
</dbReference>
<dbReference type="SMART" id="SM00382">
    <property type="entry name" value="AAA"/>
    <property type="match status" value="1"/>
</dbReference>
<evidence type="ECO:0000313" key="10">
    <source>
        <dbReference type="EMBL" id="HBH1540828.1"/>
    </source>
</evidence>
<dbReference type="PANTHER" id="PTHR32071">
    <property type="entry name" value="TRANSCRIPTIONAL REGULATORY PROTEIN"/>
    <property type="match status" value="1"/>
</dbReference>
<dbReference type="InterPro" id="IPR004701">
    <property type="entry name" value="PTS_EIIA_man-typ"/>
</dbReference>
<evidence type="ECO:0000259" key="5">
    <source>
        <dbReference type="PROSITE" id="PS51096"/>
    </source>
</evidence>
<protein>
    <submittedName>
        <fullName evidence="11">Luminescence regulatory protein luxO</fullName>
    </submittedName>
    <submittedName>
        <fullName evidence="10">Sigma 54-interacting transcriptional regulator</fullName>
    </submittedName>
    <submittedName>
        <fullName evidence="8">Sigma-54 interaction domain protein</fullName>
    </submittedName>
    <submittedName>
        <fullName evidence="9">Transcription antiterminator, PTS operon regulator</fullName>
    </submittedName>
</protein>
<dbReference type="PROSITE" id="PS50045">
    <property type="entry name" value="SIGMA54_INTERACT_4"/>
    <property type="match status" value="1"/>
</dbReference>